<evidence type="ECO:0000313" key="2">
    <source>
        <dbReference type="Proteomes" id="UP001159427"/>
    </source>
</evidence>
<dbReference type="EMBL" id="CALNXI010001234">
    <property type="protein sequence ID" value="CAH3161210.1"/>
    <property type="molecule type" value="Genomic_DNA"/>
</dbReference>
<organism evidence="1 2">
    <name type="scientific">Porites evermanni</name>
    <dbReference type="NCBI Taxonomy" id="104178"/>
    <lineage>
        <taxon>Eukaryota</taxon>
        <taxon>Metazoa</taxon>
        <taxon>Cnidaria</taxon>
        <taxon>Anthozoa</taxon>
        <taxon>Hexacorallia</taxon>
        <taxon>Scleractinia</taxon>
        <taxon>Fungiina</taxon>
        <taxon>Poritidae</taxon>
        <taxon>Porites</taxon>
    </lineage>
</organism>
<accession>A0ABN8QG75</accession>
<name>A0ABN8QG75_9CNID</name>
<comment type="caution">
    <text evidence="1">The sequence shown here is derived from an EMBL/GenBank/DDBJ whole genome shotgun (WGS) entry which is preliminary data.</text>
</comment>
<reference evidence="1 2" key="1">
    <citation type="submission" date="2022-05" db="EMBL/GenBank/DDBJ databases">
        <authorList>
            <consortium name="Genoscope - CEA"/>
            <person name="William W."/>
        </authorList>
    </citation>
    <scope>NUCLEOTIDE SEQUENCE [LARGE SCALE GENOMIC DNA]</scope>
</reference>
<evidence type="ECO:0000313" key="1">
    <source>
        <dbReference type="EMBL" id="CAH3161210.1"/>
    </source>
</evidence>
<protein>
    <submittedName>
        <fullName evidence="1">Uncharacterized protein</fullName>
    </submittedName>
</protein>
<sequence>MERKGYKRLMENIQNRGPNLKFDVWHFAKSITKTLTERQRTKNVAYFSPGSRPSLTI</sequence>
<gene>
    <name evidence="1" type="ORF">PEVE_00003849</name>
</gene>
<proteinExistence type="predicted"/>
<dbReference type="Proteomes" id="UP001159427">
    <property type="component" value="Unassembled WGS sequence"/>
</dbReference>
<keyword evidence="2" id="KW-1185">Reference proteome</keyword>
<feature type="non-terminal residue" evidence="1">
    <location>
        <position position="57"/>
    </location>
</feature>